<dbReference type="PROSITE" id="PS51194">
    <property type="entry name" value="HELICASE_CTER"/>
    <property type="match status" value="1"/>
</dbReference>
<dbReference type="InterPro" id="IPR027417">
    <property type="entry name" value="P-loop_NTPase"/>
</dbReference>
<keyword evidence="1" id="KW-0378">Hydrolase</keyword>
<organism evidence="7 8">
    <name type="scientific">Pseudoalteromonas fenneropenaei</name>
    <dbReference type="NCBI Taxonomy" id="1737459"/>
    <lineage>
        <taxon>Bacteria</taxon>
        <taxon>Pseudomonadati</taxon>
        <taxon>Pseudomonadota</taxon>
        <taxon>Gammaproteobacteria</taxon>
        <taxon>Alteromonadales</taxon>
        <taxon>Pseudoalteromonadaceae</taxon>
        <taxon>Pseudoalteromonas</taxon>
    </lineage>
</organism>
<dbReference type="CDD" id="cd18012">
    <property type="entry name" value="DEXQc_arch_SWI2_SNF2"/>
    <property type="match status" value="1"/>
</dbReference>
<dbReference type="PROSITE" id="PS51192">
    <property type="entry name" value="HELICASE_ATP_BIND_1"/>
    <property type="match status" value="1"/>
</dbReference>
<evidence type="ECO:0000256" key="1">
    <source>
        <dbReference type="ARBA" id="ARBA00022801"/>
    </source>
</evidence>
<keyword evidence="3" id="KW-0863">Zinc-finger</keyword>
<accession>A0ABV7CJ30</accession>
<evidence type="ECO:0000259" key="4">
    <source>
        <dbReference type="PROSITE" id="PS50966"/>
    </source>
</evidence>
<evidence type="ECO:0000313" key="8">
    <source>
        <dbReference type="Proteomes" id="UP001595453"/>
    </source>
</evidence>
<dbReference type="Gene3D" id="3.40.50.10810">
    <property type="entry name" value="Tandem AAA-ATPase domain"/>
    <property type="match status" value="1"/>
</dbReference>
<dbReference type="SMART" id="SM00487">
    <property type="entry name" value="DEXDc"/>
    <property type="match status" value="1"/>
</dbReference>
<dbReference type="EMBL" id="JBHRSD010000014">
    <property type="protein sequence ID" value="MFC3032571.1"/>
    <property type="molecule type" value="Genomic_DNA"/>
</dbReference>
<feature type="domain" description="Helicase ATP-binding" evidence="5">
    <location>
        <begin position="594"/>
        <end position="753"/>
    </location>
</feature>
<dbReference type="Pfam" id="PF04434">
    <property type="entry name" value="SWIM"/>
    <property type="match status" value="1"/>
</dbReference>
<dbReference type="Gene3D" id="3.40.50.300">
    <property type="entry name" value="P-loop containing nucleotide triphosphate hydrolases"/>
    <property type="match status" value="1"/>
</dbReference>
<keyword evidence="3" id="KW-0862">Zinc</keyword>
<comment type="caution">
    <text evidence="7">The sequence shown here is derived from an EMBL/GenBank/DDBJ whole genome shotgun (WGS) entry which is preliminary data.</text>
</comment>
<dbReference type="InterPro" id="IPR000330">
    <property type="entry name" value="SNF2_N"/>
</dbReference>
<dbReference type="InterPro" id="IPR007527">
    <property type="entry name" value="Znf_SWIM"/>
</dbReference>
<dbReference type="Proteomes" id="UP001595453">
    <property type="component" value="Unassembled WGS sequence"/>
</dbReference>
<keyword evidence="3" id="KW-0479">Metal-binding</keyword>
<keyword evidence="8" id="KW-1185">Reference proteome</keyword>
<dbReference type="SMART" id="SM00490">
    <property type="entry name" value="HELICc"/>
    <property type="match status" value="1"/>
</dbReference>
<dbReference type="InterPro" id="IPR001650">
    <property type="entry name" value="Helicase_C-like"/>
</dbReference>
<dbReference type="SUPFAM" id="SSF52540">
    <property type="entry name" value="P-loop containing nucleoside triphosphate hydrolases"/>
    <property type="match status" value="2"/>
</dbReference>
<evidence type="ECO:0000259" key="6">
    <source>
        <dbReference type="PROSITE" id="PS51194"/>
    </source>
</evidence>
<keyword evidence="2" id="KW-0347">Helicase</keyword>
<dbReference type="Pfam" id="PF00271">
    <property type="entry name" value="Helicase_C"/>
    <property type="match status" value="1"/>
</dbReference>
<sequence length="1040" mass="117790">MSSQLSKAQLLALFAEIKQEQATQFPLSERFLKQFFNPTLLAKAKEYLQDGQISFLQHSPDFAVIDAQLLGNQGNTFSQHIEIKRIKGEPAVEAECTCSSNNKCRHIAAVLLKLKIDHSGGFGEEYLLNDWLNELEDLSQSKVVVEEQVLLFVLEQRGSELLLLPKMSPYRADGIYPLGRALTEQQLSSQVPPKGLLESDFRILSWVRSQNLPGNLILSGEWGVQALTLMAKTKRLFHSSSRQPLQLGQARSAELLWQEQKSQWQLQLSLGGQTQAMMVATEPPMYLDTQQGVLGHVQATLTSRQLAHIQTMPAVPEARLSQVVTRLRETLGAQAVPAPKHLSKKVANKGLDSHAASLVLKDLDGKLSLTLGLVKAKQVANEQAQALLNKYTAQLKGLGLSVDDIEQRSFSLPVQETAALHWFEHEVKPQLIQLGWQILGSSVESKVVSPKVSLELKRDSHHHILGKVKFDGVLITLNWAKIQEAETNQFANRFHYVTFSDKTYALHLESYQALLDLQQRFSYYSSSSQFKFPLSYARKLMDLKALNPECKDKLLLNYLAEINQPQQDSQAYQNLGKQNFVLRDYQQQGLRWLSFLNRHKLGGILADDMGLGKTLQVIAYFISQHNVLNSKPSLIVCPTSLVGNWQAEFARFAPHLPLLTIHGSQRDKHFAELAKAKFILTTYPLLKRDLGQYKGLDFDSIVLDEAQYIKNESAQVSKCVKQLNAEFKLCLSGTPVENNLLELKSLLDFVMPDVLGTKQQFKHYFQLPIERDNDRERAIELKQLLAPFILRRTKADVVKELPDKTELLKELEFAPEQKQLYQAVVTSLEQKLLDLFREQGVERSKLAFLDALLKLRQICCHPSLVDERFQAQSAKFAWLAHHLPIMLSEGRKVIIFSQFTTVLDLIAAQCEAEQINFTMLTGQTRHRDKVIAEFTQGQCDVFLISLKAGGTGLNLTQADTVIHFDPWWNPAVEAQATDRAYRIGQDKPVFVYKLIMNNSIEQKVYQMQRDKQALVDVIFEDKAMSLNKFDEQQMLALLKS</sequence>
<evidence type="ECO:0000259" key="5">
    <source>
        <dbReference type="PROSITE" id="PS51192"/>
    </source>
</evidence>
<dbReference type="PROSITE" id="PS50966">
    <property type="entry name" value="ZF_SWIM"/>
    <property type="match status" value="1"/>
</dbReference>
<evidence type="ECO:0000256" key="2">
    <source>
        <dbReference type="ARBA" id="ARBA00022806"/>
    </source>
</evidence>
<dbReference type="InterPro" id="IPR049730">
    <property type="entry name" value="SNF2/RAD54-like_C"/>
</dbReference>
<keyword evidence="2" id="KW-0067">ATP-binding</keyword>
<dbReference type="RefSeq" id="WP_377123209.1">
    <property type="nucleotide sequence ID" value="NZ_JBHRSD010000014.1"/>
</dbReference>
<dbReference type="PANTHER" id="PTHR10799">
    <property type="entry name" value="SNF2/RAD54 HELICASE FAMILY"/>
    <property type="match status" value="1"/>
</dbReference>
<keyword evidence="2" id="KW-0547">Nucleotide-binding</keyword>
<evidence type="ECO:0000313" key="7">
    <source>
        <dbReference type="EMBL" id="MFC3032571.1"/>
    </source>
</evidence>
<evidence type="ECO:0000256" key="3">
    <source>
        <dbReference type="PROSITE-ProRule" id="PRU00325"/>
    </source>
</evidence>
<protein>
    <submittedName>
        <fullName evidence="7">SNF2-related protein</fullName>
    </submittedName>
</protein>
<feature type="domain" description="Helicase C-terminal" evidence="6">
    <location>
        <begin position="878"/>
        <end position="1023"/>
    </location>
</feature>
<dbReference type="InterPro" id="IPR038718">
    <property type="entry name" value="SNF2-like_sf"/>
</dbReference>
<dbReference type="Pfam" id="PF00176">
    <property type="entry name" value="SNF2-rel_dom"/>
    <property type="match status" value="1"/>
</dbReference>
<dbReference type="InterPro" id="IPR014001">
    <property type="entry name" value="Helicase_ATP-bd"/>
</dbReference>
<dbReference type="CDD" id="cd18793">
    <property type="entry name" value="SF2_C_SNF"/>
    <property type="match status" value="1"/>
</dbReference>
<name>A0ABV7CJ30_9GAMM</name>
<proteinExistence type="predicted"/>
<gene>
    <name evidence="7" type="ORF">ACFOEE_08575</name>
</gene>
<feature type="domain" description="SWIM-type" evidence="4">
    <location>
        <begin position="81"/>
        <end position="115"/>
    </location>
</feature>
<reference evidence="8" key="1">
    <citation type="journal article" date="2019" name="Int. J. Syst. Evol. Microbiol.">
        <title>The Global Catalogue of Microorganisms (GCM) 10K type strain sequencing project: providing services to taxonomists for standard genome sequencing and annotation.</title>
        <authorList>
            <consortium name="The Broad Institute Genomics Platform"/>
            <consortium name="The Broad Institute Genome Sequencing Center for Infectious Disease"/>
            <person name="Wu L."/>
            <person name="Ma J."/>
        </authorList>
    </citation>
    <scope>NUCLEOTIDE SEQUENCE [LARGE SCALE GENOMIC DNA]</scope>
    <source>
        <strain evidence="8">KCTC 42730</strain>
    </source>
</reference>